<reference evidence="3" key="1">
    <citation type="submission" date="2019-01" db="EMBL/GenBank/DDBJ databases">
        <title>Sinorhodobacter populi sp. nov. isolated from the symptomatic bark tissue of Populus euramericana canker.</title>
        <authorList>
            <person name="Li Y."/>
        </authorList>
    </citation>
    <scope>NUCLEOTIDE SEQUENCE [LARGE SCALE GENOMIC DNA]</scope>
    <source>
        <strain evidence="3">CGMCC 1.12963</strain>
    </source>
</reference>
<dbReference type="Pfam" id="PF01455">
    <property type="entry name" value="HupF_HypC"/>
    <property type="match status" value="1"/>
</dbReference>
<evidence type="ECO:0000313" key="2">
    <source>
        <dbReference type="EMBL" id="RWR52032.1"/>
    </source>
</evidence>
<dbReference type="GO" id="GO:0051604">
    <property type="term" value="P:protein maturation"/>
    <property type="evidence" value="ECO:0007669"/>
    <property type="project" value="TreeGrafter"/>
</dbReference>
<dbReference type="GO" id="GO:0005506">
    <property type="term" value="F:iron ion binding"/>
    <property type="evidence" value="ECO:0007669"/>
    <property type="project" value="TreeGrafter"/>
</dbReference>
<dbReference type="PANTHER" id="PTHR35177">
    <property type="entry name" value="HYDROGENASE MATURATION FACTOR HYBG"/>
    <property type="match status" value="1"/>
</dbReference>
<accession>A0A3S3NAA3</accession>
<dbReference type="Proteomes" id="UP000288071">
    <property type="component" value="Unassembled WGS sequence"/>
</dbReference>
<dbReference type="SUPFAM" id="SSF159127">
    <property type="entry name" value="HupF/HypC-like"/>
    <property type="match status" value="1"/>
</dbReference>
<dbReference type="Gene3D" id="2.30.30.140">
    <property type="match status" value="1"/>
</dbReference>
<evidence type="ECO:0000313" key="3">
    <source>
        <dbReference type="Proteomes" id="UP000288071"/>
    </source>
</evidence>
<reference evidence="2 3" key="2">
    <citation type="submission" date="2019-01" db="EMBL/GenBank/DDBJ databases">
        <title>Sinorhodobacter populi sp. nov. isolated from the symptomatic bark tissue of Populus euramericana canker.</title>
        <authorList>
            <person name="Xu G."/>
        </authorList>
    </citation>
    <scope>NUCLEOTIDE SEQUENCE [LARGE SCALE GENOMIC DNA]</scope>
    <source>
        <strain evidence="2 3">CGMCC 1.12963</strain>
    </source>
</reference>
<evidence type="ECO:0000256" key="1">
    <source>
        <dbReference type="ARBA" id="ARBA00006018"/>
    </source>
</evidence>
<dbReference type="PANTHER" id="PTHR35177:SF1">
    <property type="entry name" value="HYDROGENASE MATURATION FACTOR HYPC"/>
    <property type="match status" value="1"/>
</dbReference>
<dbReference type="NCBIfam" id="TIGR00074">
    <property type="entry name" value="hypC_hupF"/>
    <property type="match status" value="1"/>
</dbReference>
<dbReference type="PROSITE" id="PS01097">
    <property type="entry name" value="HUPF_HYPC"/>
    <property type="match status" value="1"/>
</dbReference>
<protein>
    <submittedName>
        <fullName evidence="2">HypC/HybG/HupF family hydrogenase formation chaperone</fullName>
    </submittedName>
</protein>
<dbReference type="GO" id="GO:1902670">
    <property type="term" value="F:carbon dioxide binding"/>
    <property type="evidence" value="ECO:0007669"/>
    <property type="project" value="TreeGrafter"/>
</dbReference>
<dbReference type="InterPro" id="IPR001109">
    <property type="entry name" value="Hydrogenase_HupF/HypC"/>
</dbReference>
<gene>
    <name evidence="2" type="ORF">EOW66_09670</name>
</gene>
<name>A0A3S3NAA3_9RHOB</name>
<dbReference type="EMBL" id="SAVA01000005">
    <property type="protein sequence ID" value="RWR52032.1"/>
    <property type="molecule type" value="Genomic_DNA"/>
</dbReference>
<dbReference type="RefSeq" id="WP_128156176.1">
    <property type="nucleotide sequence ID" value="NZ_JBHSOM010000006.1"/>
</dbReference>
<organism evidence="2 3">
    <name type="scientific">Paenirhodobacter huangdaonensis</name>
    <dbReference type="NCBI Taxonomy" id="2501515"/>
    <lineage>
        <taxon>Bacteria</taxon>
        <taxon>Pseudomonadati</taxon>
        <taxon>Pseudomonadota</taxon>
        <taxon>Alphaproteobacteria</taxon>
        <taxon>Rhodobacterales</taxon>
        <taxon>Rhodobacter group</taxon>
        <taxon>Paenirhodobacter</taxon>
    </lineage>
</organism>
<proteinExistence type="inferred from homology"/>
<comment type="similarity">
    <text evidence="1">Belongs to the HupF/HypC family.</text>
</comment>
<dbReference type="InterPro" id="IPR019812">
    <property type="entry name" value="Hydgase_assmbl_chp_CS"/>
</dbReference>
<dbReference type="AlphaFoldDB" id="A0A3S3NAA3"/>
<keyword evidence="3" id="KW-1185">Reference proteome</keyword>
<sequence length="106" mass="10673">MCVGIPVQLTAVEGIRGEAIEEGRAVIVDLSLTPEAVVGDWVLSFLGAARAVLAAEEAAKITAALGGLRALMAGEGLGDAFADLEARAPQLPPHLQAALDAGKTSA</sequence>
<dbReference type="PRINTS" id="PR00445">
    <property type="entry name" value="HUPFHYPC"/>
</dbReference>
<comment type="caution">
    <text evidence="2">The sequence shown here is derived from an EMBL/GenBank/DDBJ whole genome shotgun (WGS) entry which is preliminary data.</text>
</comment>